<protein>
    <recommendedName>
        <fullName evidence="1">Peptidase M13 N-terminal domain-containing protein</fullName>
    </recommendedName>
</protein>
<dbReference type="GO" id="GO:0006508">
    <property type="term" value="P:proteolysis"/>
    <property type="evidence" value="ECO:0007669"/>
    <property type="project" value="InterPro"/>
</dbReference>
<reference evidence="2" key="1">
    <citation type="journal article" date="2021" name="PeerJ">
        <title>Extensive microbial diversity within the chicken gut microbiome revealed by metagenomics and culture.</title>
        <authorList>
            <person name="Gilroy R."/>
            <person name="Ravi A."/>
            <person name="Getino M."/>
            <person name="Pursley I."/>
            <person name="Horton D.L."/>
            <person name="Alikhan N.F."/>
            <person name="Baker D."/>
            <person name="Gharbi K."/>
            <person name="Hall N."/>
            <person name="Watson M."/>
            <person name="Adriaenssens E.M."/>
            <person name="Foster-Nyarko E."/>
            <person name="Jarju S."/>
            <person name="Secka A."/>
            <person name="Antonio M."/>
            <person name="Oren A."/>
            <person name="Chaudhuri R.R."/>
            <person name="La Ragione R."/>
            <person name="Hildebrand F."/>
            <person name="Pallen M.J."/>
        </authorList>
    </citation>
    <scope>NUCLEOTIDE SEQUENCE</scope>
    <source>
        <strain evidence="2">ChiW4-1371</strain>
    </source>
</reference>
<sequence>MNDFETRNKSGIGLLQNDIDKIDKAANINEFLKALFEVEKKYSLKSFMNIDVMVDYNDSNKYVYYSSVYTLLSKEQFNDENQIYKNHLKTLLTKLFTINGKTEQESAVIVDNVLNMMHDIASVSLSADEATNPDKTYNVSNFTNYAAALNNVITVEELSSLYGVTGDTTLIVTEIDAFNKTVKYVKEENLELLKNYVKSAVYYVTA</sequence>
<accession>A0A9D2GTY4</accession>
<dbReference type="InterPro" id="IPR042089">
    <property type="entry name" value="Peptidase_M13_dom_2"/>
</dbReference>
<reference evidence="2" key="2">
    <citation type="submission" date="2021-04" db="EMBL/GenBank/DDBJ databases">
        <authorList>
            <person name="Gilroy R."/>
        </authorList>
    </citation>
    <scope>NUCLEOTIDE SEQUENCE</scope>
    <source>
        <strain evidence="2">ChiW4-1371</strain>
    </source>
</reference>
<feature type="domain" description="Peptidase M13 N-terminal" evidence="1">
    <location>
        <begin position="3"/>
        <end position="198"/>
    </location>
</feature>
<gene>
    <name evidence="2" type="ORF">H9804_03215</name>
</gene>
<organism evidence="2 3">
    <name type="scientific">Candidatus Mucispirillum faecigallinarum</name>
    <dbReference type="NCBI Taxonomy" id="2838699"/>
    <lineage>
        <taxon>Bacteria</taxon>
        <taxon>Pseudomonadati</taxon>
        <taxon>Deferribacterota</taxon>
        <taxon>Deferribacteres</taxon>
        <taxon>Deferribacterales</taxon>
        <taxon>Mucispirillaceae</taxon>
        <taxon>Mucispirillum</taxon>
    </lineage>
</organism>
<comment type="caution">
    <text evidence="2">The sequence shown here is derived from an EMBL/GenBank/DDBJ whole genome shotgun (WGS) entry which is preliminary data.</text>
</comment>
<evidence type="ECO:0000313" key="3">
    <source>
        <dbReference type="Proteomes" id="UP000824176"/>
    </source>
</evidence>
<proteinExistence type="predicted"/>
<dbReference type="Gene3D" id="1.10.1380.10">
    <property type="entry name" value="Neutral endopeptidase , domain2"/>
    <property type="match status" value="1"/>
</dbReference>
<dbReference type="EMBL" id="DXAQ01000047">
    <property type="protein sequence ID" value="HIZ88931.1"/>
    <property type="molecule type" value="Genomic_DNA"/>
</dbReference>
<dbReference type="SUPFAM" id="SSF55486">
    <property type="entry name" value="Metalloproteases ('zincins'), catalytic domain"/>
    <property type="match status" value="1"/>
</dbReference>
<dbReference type="Pfam" id="PF05649">
    <property type="entry name" value="Peptidase_M13_N"/>
    <property type="match status" value="1"/>
</dbReference>
<dbReference type="InterPro" id="IPR008753">
    <property type="entry name" value="Peptidase_M13_N"/>
</dbReference>
<dbReference type="AlphaFoldDB" id="A0A9D2GTY4"/>
<evidence type="ECO:0000313" key="2">
    <source>
        <dbReference type="EMBL" id="HIZ88931.1"/>
    </source>
</evidence>
<name>A0A9D2GTY4_9BACT</name>
<dbReference type="Proteomes" id="UP000824176">
    <property type="component" value="Unassembled WGS sequence"/>
</dbReference>
<evidence type="ECO:0000259" key="1">
    <source>
        <dbReference type="Pfam" id="PF05649"/>
    </source>
</evidence>